<proteinExistence type="predicted"/>
<evidence type="ECO:0000313" key="1">
    <source>
        <dbReference type="EMBL" id="CAK9322132.1"/>
    </source>
</evidence>
<feature type="non-terminal residue" evidence="1">
    <location>
        <position position="1"/>
    </location>
</feature>
<dbReference type="EMBL" id="OZ021739">
    <property type="protein sequence ID" value="CAK9322132.1"/>
    <property type="molecule type" value="Genomic_DNA"/>
</dbReference>
<sequence length="102" mass="11534">RRPPVPSRHATYVSVGFSALASIEADVGDQSRRFILSFCFHHTLDNITIRFVCHPRRCSDRSTIGPWVSASSSSRCRRPPLVTNFVWLDEYLDPSFGCGLFC</sequence>
<dbReference type="Proteomes" id="UP001642487">
    <property type="component" value="Chromosome 5"/>
</dbReference>
<organism evidence="1 2">
    <name type="scientific">Citrullus colocynthis</name>
    <name type="common">colocynth</name>
    <dbReference type="NCBI Taxonomy" id="252529"/>
    <lineage>
        <taxon>Eukaryota</taxon>
        <taxon>Viridiplantae</taxon>
        <taxon>Streptophyta</taxon>
        <taxon>Embryophyta</taxon>
        <taxon>Tracheophyta</taxon>
        <taxon>Spermatophyta</taxon>
        <taxon>Magnoliopsida</taxon>
        <taxon>eudicotyledons</taxon>
        <taxon>Gunneridae</taxon>
        <taxon>Pentapetalae</taxon>
        <taxon>rosids</taxon>
        <taxon>fabids</taxon>
        <taxon>Cucurbitales</taxon>
        <taxon>Cucurbitaceae</taxon>
        <taxon>Benincaseae</taxon>
        <taxon>Citrullus</taxon>
    </lineage>
</organism>
<reference evidence="1 2" key="1">
    <citation type="submission" date="2024-03" db="EMBL/GenBank/DDBJ databases">
        <authorList>
            <person name="Gkanogiannis A."/>
            <person name="Becerra Lopez-Lavalle L."/>
        </authorList>
    </citation>
    <scope>NUCLEOTIDE SEQUENCE [LARGE SCALE GENOMIC DNA]</scope>
</reference>
<keyword evidence="2" id="KW-1185">Reference proteome</keyword>
<evidence type="ECO:0000313" key="2">
    <source>
        <dbReference type="Proteomes" id="UP001642487"/>
    </source>
</evidence>
<protein>
    <submittedName>
        <fullName evidence="1">Uncharacterized protein</fullName>
    </submittedName>
</protein>
<name>A0ABP0YUK5_9ROSI</name>
<accession>A0ABP0YUK5</accession>
<gene>
    <name evidence="1" type="ORF">CITCOLO1_LOCUS14257</name>
</gene>